<dbReference type="AlphaFoldDB" id="A0A0F4ZK46"/>
<name>A0A0F4ZK46_9PEZI</name>
<evidence type="ECO:0000256" key="4">
    <source>
        <dbReference type="ARBA" id="ARBA00022989"/>
    </source>
</evidence>
<feature type="transmembrane region" description="Helical" evidence="7">
    <location>
        <begin position="473"/>
        <end position="493"/>
    </location>
</feature>
<evidence type="ECO:0000256" key="7">
    <source>
        <dbReference type="SAM" id="Phobius"/>
    </source>
</evidence>
<evidence type="ECO:0000313" key="10">
    <source>
        <dbReference type="Proteomes" id="UP000033483"/>
    </source>
</evidence>
<evidence type="ECO:0000256" key="5">
    <source>
        <dbReference type="ARBA" id="ARBA00023136"/>
    </source>
</evidence>
<dbReference type="InterPro" id="IPR001958">
    <property type="entry name" value="Tet-R_TetA/multi-R_MdtG-like"/>
</dbReference>
<keyword evidence="4 7" id="KW-1133">Transmembrane helix</keyword>
<gene>
    <name evidence="9" type="ORF">TD95_001108</name>
</gene>
<dbReference type="PRINTS" id="PR01035">
    <property type="entry name" value="TCRTETA"/>
</dbReference>
<feature type="transmembrane region" description="Helical" evidence="7">
    <location>
        <begin position="146"/>
        <end position="168"/>
    </location>
</feature>
<feature type="transmembrane region" description="Helical" evidence="7">
    <location>
        <begin position="434"/>
        <end position="453"/>
    </location>
</feature>
<dbReference type="Pfam" id="PF07690">
    <property type="entry name" value="MFS_1"/>
    <property type="match status" value="2"/>
</dbReference>
<dbReference type="InterPro" id="IPR011701">
    <property type="entry name" value="MFS"/>
</dbReference>
<evidence type="ECO:0000256" key="3">
    <source>
        <dbReference type="ARBA" id="ARBA00022692"/>
    </source>
</evidence>
<reference evidence="9 10" key="1">
    <citation type="submission" date="2015-03" db="EMBL/GenBank/DDBJ databases">
        <authorList>
            <person name="Radwan O."/>
            <person name="Al-Naeli F.A."/>
            <person name="Rendon G.A."/>
            <person name="Fields C."/>
        </authorList>
    </citation>
    <scope>NUCLEOTIDE SEQUENCE [LARGE SCALE GENOMIC DNA]</scope>
    <source>
        <strain evidence="9">CR-DP1</strain>
    </source>
</reference>
<feature type="transmembrane region" description="Helical" evidence="7">
    <location>
        <begin position="291"/>
        <end position="314"/>
    </location>
</feature>
<dbReference type="PANTHER" id="PTHR23504">
    <property type="entry name" value="MAJOR FACILITATOR SUPERFAMILY DOMAIN-CONTAINING PROTEIN 10"/>
    <property type="match status" value="1"/>
</dbReference>
<feature type="transmembrane region" description="Helical" evidence="7">
    <location>
        <begin position="57"/>
        <end position="76"/>
    </location>
</feature>
<proteinExistence type="predicted"/>
<dbReference type="GO" id="GO:0016020">
    <property type="term" value="C:membrane"/>
    <property type="evidence" value="ECO:0007669"/>
    <property type="project" value="UniProtKB-SubCell"/>
</dbReference>
<keyword evidence="3 7" id="KW-0812">Transmembrane</keyword>
<evidence type="ECO:0000259" key="8">
    <source>
        <dbReference type="PROSITE" id="PS50850"/>
    </source>
</evidence>
<dbReference type="CDD" id="cd17330">
    <property type="entry name" value="MFS_SLC46_TetA_like"/>
    <property type="match status" value="1"/>
</dbReference>
<evidence type="ECO:0000256" key="6">
    <source>
        <dbReference type="SAM" id="MobiDB-lite"/>
    </source>
</evidence>
<feature type="compositionally biased region" description="Low complexity" evidence="6">
    <location>
        <begin position="534"/>
        <end position="562"/>
    </location>
</feature>
<dbReference type="OrthoDB" id="10262656at2759"/>
<dbReference type="GO" id="GO:0022857">
    <property type="term" value="F:transmembrane transporter activity"/>
    <property type="evidence" value="ECO:0007669"/>
    <property type="project" value="InterPro"/>
</dbReference>
<comment type="subcellular location">
    <subcellularLocation>
        <location evidence="1">Membrane</location>
        <topology evidence="1">Multi-pass membrane protein</topology>
    </subcellularLocation>
</comment>
<dbReference type="EMBL" id="LAEV01000351">
    <property type="protein sequence ID" value="KKA30590.1"/>
    <property type="molecule type" value="Genomic_DNA"/>
</dbReference>
<dbReference type="PANTHER" id="PTHR23504:SF8">
    <property type="entry name" value="TRANSPORTER, PUTATIVE (AFU_ORTHOLOGUE AFUA_1G03730)-RELATED"/>
    <property type="match status" value="1"/>
</dbReference>
<protein>
    <recommendedName>
        <fullName evidence="8">Major facilitator superfamily (MFS) profile domain-containing protein</fullName>
    </recommendedName>
</protein>
<accession>A0A0F4ZK46</accession>
<dbReference type="SUPFAM" id="SSF103473">
    <property type="entry name" value="MFS general substrate transporter"/>
    <property type="match status" value="1"/>
</dbReference>
<feature type="domain" description="Major facilitator superfamily (MFS) profile" evidence="8">
    <location>
        <begin position="18"/>
        <end position="498"/>
    </location>
</feature>
<feature type="region of interest" description="Disordered" evidence="6">
    <location>
        <begin position="498"/>
        <end position="562"/>
    </location>
</feature>
<dbReference type="InterPro" id="IPR036259">
    <property type="entry name" value="MFS_trans_sf"/>
</dbReference>
<evidence type="ECO:0000256" key="2">
    <source>
        <dbReference type="ARBA" id="ARBA00022448"/>
    </source>
</evidence>
<dbReference type="PROSITE" id="PS50850">
    <property type="entry name" value="MFS"/>
    <property type="match status" value="1"/>
</dbReference>
<comment type="caution">
    <text evidence="9">The sequence shown here is derived from an EMBL/GenBank/DDBJ whole genome shotgun (WGS) entry which is preliminary data.</text>
</comment>
<keyword evidence="10" id="KW-1185">Reference proteome</keyword>
<feature type="transmembrane region" description="Helical" evidence="7">
    <location>
        <begin position="188"/>
        <end position="212"/>
    </location>
</feature>
<dbReference type="Proteomes" id="UP000033483">
    <property type="component" value="Unassembled WGS sequence"/>
</dbReference>
<keyword evidence="5 7" id="KW-0472">Membrane</keyword>
<feature type="transmembrane region" description="Helical" evidence="7">
    <location>
        <begin position="374"/>
        <end position="396"/>
    </location>
</feature>
<keyword evidence="2" id="KW-0813">Transport</keyword>
<feature type="transmembrane region" description="Helical" evidence="7">
    <location>
        <begin position="88"/>
        <end position="106"/>
    </location>
</feature>
<feature type="transmembrane region" description="Helical" evidence="7">
    <location>
        <begin position="343"/>
        <end position="362"/>
    </location>
</feature>
<dbReference type="Gene3D" id="1.20.1250.20">
    <property type="entry name" value="MFS general substrate transporter like domains"/>
    <property type="match status" value="1"/>
</dbReference>
<feature type="transmembrane region" description="Helical" evidence="7">
    <location>
        <begin position="402"/>
        <end position="427"/>
    </location>
</feature>
<organism evidence="9 10">
    <name type="scientific">Thielaviopsis punctulata</name>
    <dbReference type="NCBI Taxonomy" id="72032"/>
    <lineage>
        <taxon>Eukaryota</taxon>
        <taxon>Fungi</taxon>
        <taxon>Dikarya</taxon>
        <taxon>Ascomycota</taxon>
        <taxon>Pezizomycotina</taxon>
        <taxon>Sordariomycetes</taxon>
        <taxon>Hypocreomycetidae</taxon>
        <taxon>Microascales</taxon>
        <taxon>Ceratocystidaceae</taxon>
        <taxon>Thielaviopsis</taxon>
    </lineage>
</organism>
<sequence length="562" mass="60430">MTQPSSAPRQKPKLPVQQLSILAIARFCEPVALMSIFPYLPEMIESFGVPRNEIAKWAGIITGTFAISQSLTAVWWGQASDRWGRKPAIIAGLVFSMVCFIVWGFASNLTAAIVVRFIQGAGNGNVGIIRTMVAEMVTEKELQPRAFSIMPLVWSVGSIFGPAFGGFFAKPAQRFPGLFGHSQFLIDYPFALPNLIAAAFFLVSIATAVLFLKETLDQKRHLDDWGILIGKRLTRALRISRAPRRASFVDGEATAPLIPSKVSARRPRRKAASAAAPAADVRQCFTPQSSIALIAYMGLALHSMAYDQIIPVFLNLPVKDHAGPDTSLPFKFTGGFGWDSGRIGSVFTAYGLTCSLVQFIIFPPLCNYVGVRNCFRGCVFVMPVAYFLTPFTILIADPVMRTAALLAVMSLKAFGIILAFPCVIILMTNSASSVHILGTLNGVATTVSAVGRATGPAVTGWIFTRGLESGYSIAPWWFLSLVAAISIIPSWMLEDGKGPAALSDDESDEDDENAIEEEDLEPYDQPTSRTPLLSSGAAGASYSGTATATSTTNASSSQSQQS</sequence>
<feature type="compositionally biased region" description="Acidic residues" evidence="6">
    <location>
        <begin position="503"/>
        <end position="522"/>
    </location>
</feature>
<dbReference type="InterPro" id="IPR020846">
    <property type="entry name" value="MFS_dom"/>
</dbReference>
<evidence type="ECO:0000313" key="9">
    <source>
        <dbReference type="EMBL" id="KKA30590.1"/>
    </source>
</evidence>
<evidence type="ECO:0000256" key="1">
    <source>
        <dbReference type="ARBA" id="ARBA00004141"/>
    </source>
</evidence>